<sequence>MKKLASLAVLFAGISLATFAQEQKQGDRPVRKDRKHAAHERRMENRSPEEIAKVKTDRLGKELKFTDAQRKEVYSVQLEQAKRQVTHLADMKKLQDKWREEAKGSRQAMVKVLTPEQQELLKQKFAEGKREKGMRKPGALKGRQGDKVQERKEENATG</sequence>
<feature type="region of interest" description="Disordered" evidence="1">
    <location>
        <begin position="21"/>
        <end position="55"/>
    </location>
</feature>
<evidence type="ECO:0000256" key="2">
    <source>
        <dbReference type="SAM" id="SignalP"/>
    </source>
</evidence>
<feature type="compositionally biased region" description="Basic and acidic residues" evidence="1">
    <location>
        <begin position="143"/>
        <end position="158"/>
    </location>
</feature>
<proteinExistence type="predicted"/>
<feature type="compositionally biased region" description="Basic and acidic residues" evidence="1">
    <location>
        <begin position="40"/>
        <end position="55"/>
    </location>
</feature>
<feature type="compositionally biased region" description="Basic and acidic residues" evidence="1">
    <location>
        <begin position="122"/>
        <end position="131"/>
    </location>
</feature>
<evidence type="ECO:0008006" key="5">
    <source>
        <dbReference type="Google" id="ProtNLM"/>
    </source>
</evidence>
<dbReference type="EMBL" id="CP117880">
    <property type="protein sequence ID" value="WDF67822.1"/>
    <property type="molecule type" value="Genomic_DNA"/>
</dbReference>
<reference evidence="3 4" key="1">
    <citation type="submission" date="2023-02" db="EMBL/GenBank/DDBJ databases">
        <title>Genome sequence of Sphingobacterium sp. KACC 22765.</title>
        <authorList>
            <person name="Kim S."/>
            <person name="Heo J."/>
            <person name="Kwon S.-W."/>
        </authorList>
    </citation>
    <scope>NUCLEOTIDE SEQUENCE [LARGE SCALE GENOMIC DNA]</scope>
    <source>
        <strain evidence="3 4">KACC 22765</strain>
    </source>
</reference>
<evidence type="ECO:0000256" key="1">
    <source>
        <dbReference type="SAM" id="MobiDB-lite"/>
    </source>
</evidence>
<feature type="chain" id="PRO_5047313080" description="LTXXQ motif family protein" evidence="2">
    <location>
        <begin position="21"/>
        <end position="158"/>
    </location>
</feature>
<feature type="signal peptide" evidence="2">
    <location>
        <begin position="1"/>
        <end position="20"/>
    </location>
</feature>
<gene>
    <name evidence="3" type="ORF">PQ465_16150</name>
</gene>
<protein>
    <recommendedName>
        <fullName evidence="5">LTXXQ motif family protein</fullName>
    </recommendedName>
</protein>
<keyword evidence="4" id="KW-1185">Reference proteome</keyword>
<organism evidence="3 4">
    <name type="scientific">Sphingobacterium oryzagri</name>
    <dbReference type="NCBI Taxonomy" id="3025669"/>
    <lineage>
        <taxon>Bacteria</taxon>
        <taxon>Pseudomonadati</taxon>
        <taxon>Bacteroidota</taxon>
        <taxon>Sphingobacteriia</taxon>
        <taxon>Sphingobacteriales</taxon>
        <taxon>Sphingobacteriaceae</taxon>
        <taxon>Sphingobacterium</taxon>
    </lineage>
</organism>
<keyword evidence="2" id="KW-0732">Signal</keyword>
<evidence type="ECO:0000313" key="4">
    <source>
        <dbReference type="Proteomes" id="UP001221558"/>
    </source>
</evidence>
<dbReference type="Proteomes" id="UP001221558">
    <property type="component" value="Chromosome"/>
</dbReference>
<accession>A0ABY7WDV6</accession>
<evidence type="ECO:0000313" key="3">
    <source>
        <dbReference type="EMBL" id="WDF67822.1"/>
    </source>
</evidence>
<feature type="region of interest" description="Disordered" evidence="1">
    <location>
        <begin position="122"/>
        <end position="158"/>
    </location>
</feature>
<dbReference type="RefSeq" id="WP_274266552.1">
    <property type="nucleotide sequence ID" value="NZ_CP117880.1"/>
</dbReference>
<name>A0ABY7WDV6_9SPHI</name>